<feature type="domain" description="Putative zinc-finger" evidence="12">
    <location>
        <begin position="7"/>
        <end position="36"/>
    </location>
</feature>
<evidence type="ECO:0000256" key="7">
    <source>
        <dbReference type="ARBA" id="ARBA00024353"/>
    </source>
</evidence>
<keyword evidence="5" id="KW-1133">Transmembrane helix</keyword>
<comment type="caution">
    <text evidence="13">The sequence shown here is derived from an EMBL/GenBank/DDBJ whole genome shotgun (WGS) entry which is preliminary data.</text>
</comment>
<keyword evidence="6" id="KW-0472">Membrane</keyword>
<keyword evidence="4" id="KW-0812">Transmembrane</keyword>
<evidence type="ECO:0000256" key="2">
    <source>
        <dbReference type="ARBA" id="ARBA00004236"/>
    </source>
</evidence>
<evidence type="ECO:0000256" key="6">
    <source>
        <dbReference type="ARBA" id="ARBA00023136"/>
    </source>
</evidence>
<evidence type="ECO:0000256" key="4">
    <source>
        <dbReference type="ARBA" id="ARBA00022692"/>
    </source>
</evidence>
<evidence type="ECO:0000259" key="11">
    <source>
        <dbReference type="Pfam" id="PF10099"/>
    </source>
</evidence>
<name>A0A5D4UKF3_9BACI</name>
<evidence type="ECO:0000256" key="10">
    <source>
        <dbReference type="ARBA" id="ARBA00030803"/>
    </source>
</evidence>
<keyword evidence="3" id="KW-1003">Cell membrane</keyword>
<dbReference type="Gene3D" id="1.10.10.1320">
    <property type="entry name" value="Anti-sigma factor, zinc-finger domain"/>
    <property type="match status" value="1"/>
</dbReference>
<dbReference type="PANTHER" id="PTHR37461:SF1">
    <property type="entry name" value="ANTI-SIGMA-K FACTOR RSKA"/>
    <property type="match status" value="1"/>
</dbReference>
<dbReference type="InterPro" id="IPR051474">
    <property type="entry name" value="Anti-sigma-K/W_factor"/>
</dbReference>
<dbReference type="InterPro" id="IPR018764">
    <property type="entry name" value="RskA_C"/>
</dbReference>
<proteinExistence type="inferred from homology"/>
<dbReference type="Pfam" id="PF13490">
    <property type="entry name" value="zf-HC2"/>
    <property type="match status" value="1"/>
</dbReference>
<dbReference type="InterPro" id="IPR027383">
    <property type="entry name" value="Znf_put"/>
</dbReference>
<evidence type="ECO:0000256" key="9">
    <source>
        <dbReference type="ARBA" id="ARBA00029829"/>
    </source>
</evidence>
<dbReference type="InterPro" id="IPR041916">
    <property type="entry name" value="Anti_sigma_zinc_sf"/>
</dbReference>
<gene>
    <name evidence="13" type="ORF">FZC85_01095</name>
</gene>
<evidence type="ECO:0000256" key="1">
    <source>
        <dbReference type="ARBA" id="ARBA00004167"/>
    </source>
</evidence>
<evidence type="ECO:0000256" key="5">
    <source>
        <dbReference type="ARBA" id="ARBA00022989"/>
    </source>
</evidence>
<dbReference type="GO" id="GO:0016989">
    <property type="term" value="F:sigma factor antagonist activity"/>
    <property type="evidence" value="ECO:0007669"/>
    <property type="project" value="TreeGrafter"/>
</dbReference>
<accession>A0A5D4UKF3</accession>
<dbReference type="GO" id="GO:0005886">
    <property type="term" value="C:plasma membrane"/>
    <property type="evidence" value="ECO:0007669"/>
    <property type="project" value="UniProtKB-SubCell"/>
</dbReference>
<evidence type="ECO:0000259" key="12">
    <source>
        <dbReference type="Pfam" id="PF13490"/>
    </source>
</evidence>
<dbReference type="PANTHER" id="PTHR37461">
    <property type="entry name" value="ANTI-SIGMA-K FACTOR RSKA"/>
    <property type="match status" value="1"/>
</dbReference>
<dbReference type="Pfam" id="PF10099">
    <property type="entry name" value="RskA_C"/>
    <property type="match status" value="1"/>
</dbReference>
<sequence>MTTHQCDYLLDYYNGHLSELERAQYEKHLESCPQCQEELHELEQLAEYMPFASDIVEPPKDLEDRVLANILSEEKPKANVQPFSTKKKRSWFLPSVAAALALSLIGNAYLFTQIEDQNEVVEQATIDQVVQYVDLAAVSGNAKGTASIIKQGEQTSMVVQASELQGLSNEEVYQVWLIKDDKPERAGTFVTSKDGKGSVVFKFNEEFTKKDWDTVAITLEPDANSQLPQGEIVLASEI</sequence>
<evidence type="ECO:0000313" key="13">
    <source>
        <dbReference type="EMBL" id="TYS88067.1"/>
    </source>
</evidence>
<dbReference type="OrthoDB" id="150725at2"/>
<comment type="subcellular location">
    <subcellularLocation>
        <location evidence="2">Cell membrane</location>
    </subcellularLocation>
    <subcellularLocation>
        <location evidence="1">Membrane</location>
        <topology evidence="1">Single-pass membrane protein</topology>
    </subcellularLocation>
</comment>
<dbReference type="GO" id="GO:0006417">
    <property type="term" value="P:regulation of translation"/>
    <property type="evidence" value="ECO:0007669"/>
    <property type="project" value="TreeGrafter"/>
</dbReference>
<dbReference type="AlphaFoldDB" id="A0A5D4UKF3"/>
<protein>
    <recommendedName>
        <fullName evidence="8">Anti-sigma-W factor RsiW</fullName>
    </recommendedName>
    <alternativeName>
        <fullName evidence="10">Regulator of SigK</fullName>
    </alternativeName>
    <alternativeName>
        <fullName evidence="9">Sigma-K anti-sigma factor RskA</fullName>
    </alternativeName>
</protein>
<feature type="domain" description="Anti-sigma K factor RskA C-terminal" evidence="11">
    <location>
        <begin position="95"/>
        <end position="231"/>
    </location>
</feature>
<organism evidence="13 14">
    <name type="scientific">Rossellomorea aquimaris</name>
    <dbReference type="NCBI Taxonomy" id="189382"/>
    <lineage>
        <taxon>Bacteria</taxon>
        <taxon>Bacillati</taxon>
        <taxon>Bacillota</taxon>
        <taxon>Bacilli</taxon>
        <taxon>Bacillales</taxon>
        <taxon>Bacillaceae</taxon>
        <taxon>Rossellomorea</taxon>
    </lineage>
</organism>
<dbReference type="Proteomes" id="UP000324269">
    <property type="component" value="Unassembled WGS sequence"/>
</dbReference>
<evidence type="ECO:0000256" key="3">
    <source>
        <dbReference type="ARBA" id="ARBA00022475"/>
    </source>
</evidence>
<reference evidence="13 14" key="1">
    <citation type="submission" date="2019-08" db="EMBL/GenBank/DDBJ databases">
        <title>Bacillus genomes from the desert of Cuatro Cienegas, Coahuila.</title>
        <authorList>
            <person name="Olmedo-Alvarez G."/>
        </authorList>
    </citation>
    <scope>NUCLEOTIDE SEQUENCE [LARGE SCALE GENOMIC DNA]</scope>
    <source>
        <strain evidence="13 14">CH87b_3T</strain>
    </source>
</reference>
<evidence type="ECO:0000313" key="14">
    <source>
        <dbReference type="Proteomes" id="UP000324269"/>
    </source>
</evidence>
<dbReference type="RefSeq" id="WP_148967371.1">
    <property type="nucleotide sequence ID" value="NZ_JBNIKW010000001.1"/>
</dbReference>
<dbReference type="EMBL" id="VTEZ01000001">
    <property type="protein sequence ID" value="TYS88067.1"/>
    <property type="molecule type" value="Genomic_DNA"/>
</dbReference>
<comment type="similarity">
    <text evidence="7">Belongs to the zinc-associated anti-sigma factor (ZAS) superfamily. Anti-sigma-W factor family.</text>
</comment>
<evidence type="ECO:0000256" key="8">
    <source>
        <dbReference type="ARBA" id="ARBA00024438"/>
    </source>
</evidence>